<dbReference type="InterPro" id="IPR001633">
    <property type="entry name" value="EAL_dom"/>
</dbReference>
<reference evidence="3 4" key="1">
    <citation type="submission" date="2014-06" db="EMBL/GenBank/DDBJ databases">
        <title>Whole Genome Sequences of Three Symbiotic Endozoicomonas Bacteria.</title>
        <authorList>
            <person name="Neave M.J."/>
            <person name="Apprill A."/>
            <person name="Voolstra C.R."/>
        </authorList>
    </citation>
    <scope>NUCLEOTIDE SEQUENCE [LARGE SCALE GENOMIC DNA]</scope>
    <source>
        <strain evidence="3 4">LMG 24815</strain>
    </source>
</reference>
<dbReference type="EMBL" id="JOKG01000004">
    <property type="protein sequence ID" value="KEQ12306.1"/>
    <property type="molecule type" value="Genomic_DNA"/>
</dbReference>
<feature type="domain" description="EAL" evidence="1">
    <location>
        <begin position="423"/>
        <end position="670"/>
    </location>
</feature>
<keyword evidence="4" id="KW-1185">Reference proteome</keyword>
<dbReference type="eggNOG" id="COG2200">
    <property type="taxonomic scope" value="Bacteria"/>
</dbReference>
<dbReference type="SUPFAM" id="SSF55785">
    <property type="entry name" value="PYP-like sensor domain (PAS domain)"/>
    <property type="match status" value="1"/>
</dbReference>
<dbReference type="Pfam" id="PF00563">
    <property type="entry name" value="EAL"/>
    <property type="match status" value="1"/>
</dbReference>
<dbReference type="InterPro" id="IPR035965">
    <property type="entry name" value="PAS-like_dom_sf"/>
</dbReference>
<dbReference type="NCBIfam" id="TIGR00229">
    <property type="entry name" value="sensory_box"/>
    <property type="match status" value="1"/>
</dbReference>
<gene>
    <name evidence="3" type="ORF">GZ77_17240</name>
</gene>
<accession>A0A081N1I3</accession>
<dbReference type="SMART" id="SM00267">
    <property type="entry name" value="GGDEF"/>
    <property type="match status" value="1"/>
</dbReference>
<dbReference type="InterPro" id="IPR043128">
    <property type="entry name" value="Rev_trsase/Diguanyl_cyclase"/>
</dbReference>
<dbReference type="InterPro" id="IPR035919">
    <property type="entry name" value="EAL_sf"/>
</dbReference>
<evidence type="ECO:0000313" key="3">
    <source>
        <dbReference type="EMBL" id="KEQ12306.1"/>
    </source>
</evidence>
<dbReference type="AlphaFoldDB" id="A0A081N1I3"/>
<dbReference type="PROSITE" id="PS50887">
    <property type="entry name" value="GGDEF"/>
    <property type="match status" value="1"/>
</dbReference>
<proteinExistence type="predicted"/>
<dbReference type="SUPFAM" id="SSF141868">
    <property type="entry name" value="EAL domain-like"/>
    <property type="match status" value="1"/>
</dbReference>
<dbReference type="PROSITE" id="PS50883">
    <property type="entry name" value="EAL"/>
    <property type="match status" value="1"/>
</dbReference>
<dbReference type="SUPFAM" id="SSF52172">
    <property type="entry name" value="CheY-like"/>
    <property type="match status" value="1"/>
</dbReference>
<dbReference type="Pfam" id="PF00990">
    <property type="entry name" value="GGDEF"/>
    <property type="match status" value="1"/>
</dbReference>
<evidence type="ECO:0000259" key="1">
    <source>
        <dbReference type="PROSITE" id="PS50883"/>
    </source>
</evidence>
<dbReference type="InterPro" id="IPR000160">
    <property type="entry name" value="GGDEF_dom"/>
</dbReference>
<sequence length="670" mass="74884">MPHPSQEISTFSLITLHDSPEKTEHWVKKFRNHGMAVRACNIQTPEELEEALKQDSWSLCLTEESVSSLTAEQLLQTLSRHHTDLPVIVLLPEQAKKSADDWLKLGAKDAISYCSPEHVVQAAIRELKALADRGALRTHQQTLKETEQRCEQLLKHTSLAIAYVHEGAHVHANEAYLNIFGYSNNDDLAGEFLIDLISEVEKDDIKIALKKLKLPEADTSLQSTFQGRLKRSNGETFEANMVLSNAIFDDESCLQVIIHPVQSGKTRETQVISQTDMLQRLSEQPKGHSLVKLHLDNYDDIRAEFHAAGALAVQKEMTELIAKHLPDSQVAHYADEVFLATSSANSSESFQQLCKTINSHLVSAGEQSLHTSVSIGYSINRQEVSASQWFKEAETACSISRQEGGNRATRYSRQSVIKARANKGDKEAIIRQALAKDYFKLMYQPIVSLTGDGAESYEVLIRLKNPDGEDIPAAEFITTAEECGLTRDIDLWVLQHALQALAENHQFGADTRLMIHISAASVCNNSFSEQLSGLVKQAGIKGESLILQIAEQEAHQYLLQIQAMKKQLQPVGCKLCIARYTGDNKTLKALKYLKPDMVKLDGQFARQLERNRQEKLIETITPLSPLVSGIIMPQVESSKSLAQLWHLGVHYIQGNYLHSPMSEMTFEFNA</sequence>
<dbReference type="Gene3D" id="3.20.20.450">
    <property type="entry name" value="EAL domain"/>
    <property type="match status" value="1"/>
</dbReference>
<dbReference type="SUPFAM" id="SSF55073">
    <property type="entry name" value="Nucleotide cyclase"/>
    <property type="match status" value="1"/>
</dbReference>
<dbReference type="InterPro" id="IPR011006">
    <property type="entry name" value="CheY-like_superfamily"/>
</dbReference>
<dbReference type="CDD" id="cd01948">
    <property type="entry name" value="EAL"/>
    <property type="match status" value="1"/>
</dbReference>
<feature type="domain" description="GGDEF" evidence="2">
    <location>
        <begin position="286"/>
        <end position="413"/>
    </location>
</feature>
<dbReference type="GO" id="GO:0071111">
    <property type="term" value="F:cyclic-guanylate-specific phosphodiesterase activity"/>
    <property type="evidence" value="ECO:0007669"/>
    <property type="project" value="InterPro"/>
</dbReference>
<evidence type="ECO:0008006" key="5">
    <source>
        <dbReference type="Google" id="ProtNLM"/>
    </source>
</evidence>
<comment type="caution">
    <text evidence="3">The sequence shown here is derived from an EMBL/GenBank/DDBJ whole genome shotgun (WGS) entry which is preliminary data.</text>
</comment>
<evidence type="ECO:0000259" key="2">
    <source>
        <dbReference type="PROSITE" id="PS50887"/>
    </source>
</evidence>
<dbReference type="Gene3D" id="3.30.70.270">
    <property type="match status" value="1"/>
</dbReference>
<dbReference type="eggNOG" id="COG2199">
    <property type="taxonomic scope" value="Bacteria"/>
</dbReference>
<dbReference type="Gene3D" id="3.30.450.20">
    <property type="entry name" value="PAS domain"/>
    <property type="match status" value="1"/>
</dbReference>
<dbReference type="PANTHER" id="PTHR33121">
    <property type="entry name" value="CYCLIC DI-GMP PHOSPHODIESTERASE PDEF"/>
    <property type="match status" value="1"/>
</dbReference>
<dbReference type="Gene3D" id="3.40.50.2300">
    <property type="match status" value="1"/>
</dbReference>
<dbReference type="InterPro" id="IPR000014">
    <property type="entry name" value="PAS"/>
</dbReference>
<dbReference type="InterPro" id="IPR050706">
    <property type="entry name" value="Cyclic-di-GMP_PDE-like"/>
</dbReference>
<dbReference type="InterPro" id="IPR029787">
    <property type="entry name" value="Nucleotide_cyclase"/>
</dbReference>
<evidence type="ECO:0000313" key="4">
    <source>
        <dbReference type="Proteomes" id="UP000028006"/>
    </source>
</evidence>
<dbReference type="PANTHER" id="PTHR33121:SF23">
    <property type="entry name" value="CYCLIC DI-GMP PHOSPHODIESTERASE PDEB"/>
    <property type="match status" value="1"/>
</dbReference>
<organism evidence="3 4">
    <name type="scientific">Endozoicomonas montiporae</name>
    <dbReference type="NCBI Taxonomy" id="1027273"/>
    <lineage>
        <taxon>Bacteria</taxon>
        <taxon>Pseudomonadati</taxon>
        <taxon>Pseudomonadota</taxon>
        <taxon>Gammaproteobacteria</taxon>
        <taxon>Oceanospirillales</taxon>
        <taxon>Endozoicomonadaceae</taxon>
        <taxon>Endozoicomonas</taxon>
    </lineage>
</organism>
<protein>
    <recommendedName>
        <fullName evidence="5">EAL domain-containing protein</fullName>
    </recommendedName>
</protein>
<dbReference type="Proteomes" id="UP000028006">
    <property type="component" value="Unassembled WGS sequence"/>
</dbReference>
<name>A0A081N1I3_9GAMM</name>
<dbReference type="SMART" id="SM00052">
    <property type="entry name" value="EAL"/>
    <property type="match status" value="1"/>
</dbReference>